<accession>A0ABP6SAV6</accession>
<dbReference type="CDD" id="cd13925">
    <property type="entry name" value="RPF"/>
    <property type="match status" value="1"/>
</dbReference>
<dbReference type="Proteomes" id="UP001499990">
    <property type="component" value="Unassembled WGS sequence"/>
</dbReference>
<comment type="caution">
    <text evidence="6">The sequence shown here is derived from an EMBL/GenBank/DDBJ whole genome shotgun (WGS) entry which is preliminary data.</text>
</comment>
<dbReference type="InterPro" id="IPR018392">
    <property type="entry name" value="LysM"/>
</dbReference>
<gene>
    <name evidence="6" type="primary">rpfC</name>
    <name evidence="6" type="ORF">GCM10020367_26610</name>
</gene>
<dbReference type="Gene3D" id="1.10.530.10">
    <property type="match status" value="1"/>
</dbReference>
<dbReference type="SMART" id="SM00257">
    <property type="entry name" value="LysM"/>
    <property type="match status" value="1"/>
</dbReference>
<feature type="compositionally biased region" description="Basic and acidic residues" evidence="3">
    <location>
        <begin position="224"/>
        <end position="235"/>
    </location>
</feature>
<dbReference type="RefSeq" id="WP_345036951.1">
    <property type="nucleotide sequence ID" value="NZ_BAAAYL010000001.1"/>
</dbReference>
<dbReference type="EMBL" id="BAAAYL010000001">
    <property type="protein sequence ID" value="GAA3372293.1"/>
    <property type="molecule type" value="Genomic_DNA"/>
</dbReference>
<name>A0ABP6SAV6_9ACTN</name>
<dbReference type="Gene3D" id="3.10.350.10">
    <property type="entry name" value="LysM domain"/>
    <property type="match status" value="1"/>
</dbReference>
<comment type="similarity">
    <text evidence="1">Belongs to the transglycosylase family. Rpf subfamily.</text>
</comment>
<reference evidence="7" key="1">
    <citation type="journal article" date="2019" name="Int. J. Syst. Evol. Microbiol.">
        <title>The Global Catalogue of Microorganisms (GCM) 10K type strain sequencing project: providing services to taxonomists for standard genome sequencing and annotation.</title>
        <authorList>
            <consortium name="The Broad Institute Genomics Platform"/>
            <consortium name="The Broad Institute Genome Sequencing Center for Infectious Disease"/>
            <person name="Wu L."/>
            <person name="Ma J."/>
        </authorList>
    </citation>
    <scope>NUCLEOTIDE SEQUENCE [LARGE SCALE GENOMIC DNA]</scope>
    <source>
        <strain evidence="7">JCM 9651</strain>
    </source>
</reference>
<keyword evidence="4" id="KW-0732">Signal</keyword>
<organism evidence="6 7">
    <name type="scientific">Streptomyces sannanensis</name>
    <dbReference type="NCBI Taxonomy" id="285536"/>
    <lineage>
        <taxon>Bacteria</taxon>
        <taxon>Bacillati</taxon>
        <taxon>Actinomycetota</taxon>
        <taxon>Actinomycetes</taxon>
        <taxon>Kitasatosporales</taxon>
        <taxon>Streptomycetaceae</taxon>
        <taxon>Streptomyces</taxon>
    </lineage>
</organism>
<dbReference type="InterPro" id="IPR052196">
    <property type="entry name" value="Bact_Kbp"/>
</dbReference>
<evidence type="ECO:0000256" key="1">
    <source>
        <dbReference type="ARBA" id="ARBA00010830"/>
    </source>
</evidence>
<feature type="domain" description="LysM" evidence="5">
    <location>
        <begin position="248"/>
        <end position="297"/>
    </location>
</feature>
<dbReference type="InterPro" id="IPR010618">
    <property type="entry name" value="RPF"/>
</dbReference>
<dbReference type="SUPFAM" id="SSF53955">
    <property type="entry name" value="Lysozyme-like"/>
    <property type="match status" value="1"/>
</dbReference>
<evidence type="ECO:0000313" key="6">
    <source>
        <dbReference type="EMBL" id="GAA3372293.1"/>
    </source>
</evidence>
<sequence length="322" mass="32392">MRSGNGRHRRPRQAPALVVAAGVTGSALAMPLLAATSASAADTATWDRVADCESGRVWSADFGNGQYGGLQFTQETWEAYGGTAYAPRADLASRAQQIAVAEKVLADQGPQAWATCSVSAGLTAGGAAADVDPGARADDSPGKGKGKAKGKSKGEKPAKDSATSAAPSFGGSDDSSASFDEPSSDVAEGAMDGAATPAPDASTGKHRGKPAKEGASDAEAGNTDGERESGRHASRGDGSAHGAAVEADGYTVLPGDNLWDIADERKVPGGWHALYKANQGVIGTDPDLIKPGQSLVFGESATANEGSVKVPAPVGESTQDEQ</sequence>
<dbReference type="Pfam" id="PF06737">
    <property type="entry name" value="Transglycosylas"/>
    <property type="match status" value="1"/>
</dbReference>
<keyword evidence="2" id="KW-0378">Hydrolase</keyword>
<feature type="chain" id="PRO_5047360897" evidence="4">
    <location>
        <begin position="41"/>
        <end position="322"/>
    </location>
</feature>
<evidence type="ECO:0000313" key="7">
    <source>
        <dbReference type="Proteomes" id="UP001499990"/>
    </source>
</evidence>
<dbReference type="CDD" id="cd00118">
    <property type="entry name" value="LysM"/>
    <property type="match status" value="1"/>
</dbReference>
<feature type="region of interest" description="Disordered" evidence="3">
    <location>
        <begin position="128"/>
        <end position="255"/>
    </location>
</feature>
<keyword evidence="7" id="KW-1185">Reference proteome</keyword>
<dbReference type="PROSITE" id="PS51782">
    <property type="entry name" value="LYSM"/>
    <property type="match status" value="1"/>
</dbReference>
<feature type="signal peptide" evidence="4">
    <location>
        <begin position="1"/>
        <end position="40"/>
    </location>
</feature>
<feature type="compositionally biased region" description="Low complexity" evidence="3">
    <location>
        <begin position="164"/>
        <end position="180"/>
    </location>
</feature>
<dbReference type="PANTHER" id="PTHR34700">
    <property type="entry name" value="POTASSIUM BINDING PROTEIN KBP"/>
    <property type="match status" value="1"/>
</dbReference>
<protein>
    <submittedName>
        <fullName evidence="6">Resuscitation-promoting factor protein RpfC</fullName>
    </submittedName>
</protein>
<evidence type="ECO:0000259" key="5">
    <source>
        <dbReference type="PROSITE" id="PS51782"/>
    </source>
</evidence>
<dbReference type="Pfam" id="PF01476">
    <property type="entry name" value="LysM"/>
    <property type="match status" value="1"/>
</dbReference>
<evidence type="ECO:0000256" key="3">
    <source>
        <dbReference type="SAM" id="MobiDB-lite"/>
    </source>
</evidence>
<dbReference type="InterPro" id="IPR036779">
    <property type="entry name" value="LysM_dom_sf"/>
</dbReference>
<dbReference type="PANTHER" id="PTHR34700:SF4">
    <property type="entry name" value="PHAGE-LIKE ELEMENT PBSX PROTEIN XKDP"/>
    <property type="match status" value="1"/>
</dbReference>
<proteinExistence type="inferred from homology"/>
<dbReference type="InterPro" id="IPR023346">
    <property type="entry name" value="Lysozyme-like_dom_sf"/>
</dbReference>
<feature type="compositionally biased region" description="Basic and acidic residues" evidence="3">
    <location>
        <begin position="133"/>
        <end position="142"/>
    </location>
</feature>
<evidence type="ECO:0000256" key="4">
    <source>
        <dbReference type="SAM" id="SignalP"/>
    </source>
</evidence>
<evidence type="ECO:0000256" key="2">
    <source>
        <dbReference type="ARBA" id="ARBA00022801"/>
    </source>
</evidence>